<proteinExistence type="predicted"/>
<dbReference type="EMBL" id="AP014936">
    <property type="protein sequence ID" value="BAU46832.1"/>
    <property type="molecule type" value="Genomic_DNA"/>
</dbReference>
<dbReference type="KEGG" id="sva:SVA_0250"/>
<sequence>MRRLATSQREAARGGGFRAIRGGLSLATFFGRAKKVARRAGAEPRGLHVAKRLESFKTLTPSLSRKRERE</sequence>
<keyword evidence="2" id="KW-1185">Reference proteome</keyword>
<organism evidence="1 2">
    <name type="scientific">Sulfurifustis variabilis</name>
    <dbReference type="NCBI Taxonomy" id="1675686"/>
    <lineage>
        <taxon>Bacteria</taxon>
        <taxon>Pseudomonadati</taxon>
        <taxon>Pseudomonadota</taxon>
        <taxon>Gammaproteobacteria</taxon>
        <taxon>Acidiferrobacterales</taxon>
        <taxon>Acidiferrobacteraceae</taxon>
        <taxon>Sulfurifustis</taxon>
    </lineage>
</organism>
<accession>A0A1B4V2Y4</accession>
<dbReference type="Proteomes" id="UP000218899">
    <property type="component" value="Chromosome"/>
</dbReference>
<evidence type="ECO:0000313" key="1">
    <source>
        <dbReference type="EMBL" id="BAU46832.1"/>
    </source>
</evidence>
<gene>
    <name evidence="1" type="ORF">SVA_0250</name>
</gene>
<protein>
    <submittedName>
        <fullName evidence="1">Uncharacterized protein</fullName>
    </submittedName>
</protein>
<reference evidence="1 2" key="1">
    <citation type="submission" date="2015-08" db="EMBL/GenBank/DDBJ databases">
        <title>Complete genome sequence of Sulfurifustis variabilis.</title>
        <authorList>
            <person name="Miura A."/>
            <person name="Kojima H."/>
            <person name="Fukui M."/>
        </authorList>
    </citation>
    <scope>NUCLEOTIDE SEQUENCE [LARGE SCALE GENOMIC DNA]</scope>
    <source>
        <strain evidence="2">skN76</strain>
    </source>
</reference>
<name>A0A1B4V2Y4_9GAMM</name>
<dbReference type="AlphaFoldDB" id="A0A1B4V2Y4"/>
<evidence type="ECO:0000313" key="2">
    <source>
        <dbReference type="Proteomes" id="UP000218899"/>
    </source>
</evidence>